<evidence type="ECO:0000313" key="1">
    <source>
        <dbReference type="EMBL" id="QSQ14464.1"/>
    </source>
</evidence>
<evidence type="ECO:0000313" key="2">
    <source>
        <dbReference type="Proteomes" id="UP000663090"/>
    </source>
</evidence>
<accession>A0ABX7NAA3</accession>
<proteinExistence type="predicted"/>
<dbReference type="EMBL" id="CP071091">
    <property type="protein sequence ID" value="QSQ14464.1"/>
    <property type="molecule type" value="Genomic_DNA"/>
</dbReference>
<dbReference type="RefSeq" id="WP_206716241.1">
    <property type="nucleotide sequence ID" value="NZ_CP071091.1"/>
</dbReference>
<organism evidence="1 2">
    <name type="scientific">Myxococcus landrumensis</name>
    <dbReference type="NCBI Taxonomy" id="2813577"/>
    <lineage>
        <taxon>Bacteria</taxon>
        <taxon>Pseudomonadati</taxon>
        <taxon>Myxococcota</taxon>
        <taxon>Myxococcia</taxon>
        <taxon>Myxococcales</taxon>
        <taxon>Cystobacterineae</taxon>
        <taxon>Myxococcaceae</taxon>
        <taxon>Myxococcus</taxon>
    </lineage>
</organism>
<evidence type="ECO:0008006" key="3">
    <source>
        <dbReference type="Google" id="ProtNLM"/>
    </source>
</evidence>
<sequence>MLRRLAVASVVFTAACAGQQKPAETAAPNGKPQTTEERVRIGNQPAFDVTTCFPRDLTLPPANQAVLVGAMLTTRPEVMECLVDPKSRGAAEKTVVTVKTTVTDASAAHVVSGENLTASGQACIQAAVDKLVKPQPLSKGAQPVESTSTFEHETASSATVKFGMNEGSDYSGAIRLAQPGWCDCYANFKDSTPPVLTARVTLMKGNPVSEVTFDPSGSTEGDQVAACLKTKLAAVPANATSDKLTYPHRFVHFNSAGSETSTTLPPNLRFFQLELVRNQRAAAAAIALGTRMDTALAYDNIVKKFNSTKNSGLLDEMVTKCKAYVDASQGVVKALEAQQSVDQASLTLVQELKATDAEGWTPVETASKASLDITQQELTKANAEAQAAPGICPKVNYGPKKKK</sequence>
<keyword evidence="2" id="KW-1185">Reference proteome</keyword>
<name>A0ABX7NAA3_9BACT</name>
<dbReference type="Proteomes" id="UP000663090">
    <property type="component" value="Chromosome"/>
</dbReference>
<dbReference type="PROSITE" id="PS51257">
    <property type="entry name" value="PROKAR_LIPOPROTEIN"/>
    <property type="match status" value="1"/>
</dbReference>
<reference evidence="1 2" key="1">
    <citation type="submission" date="2021-02" db="EMBL/GenBank/DDBJ databases">
        <title>De Novo genome assembly of isolated myxobacteria.</title>
        <authorList>
            <person name="Stevens D.C."/>
        </authorList>
    </citation>
    <scope>NUCLEOTIDE SEQUENCE [LARGE SCALE GENOMIC DNA]</scope>
    <source>
        <strain evidence="1 2">SCHIC003</strain>
    </source>
</reference>
<protein>
    <recommendedName>
        <fullName evidence="3">Lipoprotein</fullName>
    </recommendedName>
</protein>
<gene>
    <name evidence="1" type="ORF">JY572_40260</name>
</gene>